<gene>
    <name evidence="2" type="ORF">SUNI508_04043</name>
</gene>
<evidence type="ECO:0000313" key="3">
    <source>
        <dbReference type="Proteomes" id="UP001408356"/>
    </source>
</evidence>
<reference evidence="2 3" key="1">
    <citation type="journal article" date="2024" name="J. Plant Pathol.">
        <title>Sequence and assembly of the genome of Seiridium unicorne, isolate CBS 538.82, causal agent of cypress canker disease.</title>
        <authorList>
            <person name="Scali E."/>
            <person name="Rocca G.D."/>
            <person name="Danti R."/>
            <person name="Garbelotto M."/>
            <person name="Barberini S."/>
            <person name="Baroncelli R."/>
            <person name="Emiliani G."/>
        </authorList>
    </citation>
    <scope>NUCLEOTIDE SEQUENCE [LARGE SCALE GENOMIC DNA]</scope>
    <source>
        <strain evidence="2 3">BM-138-508</strain>
    </source>
</reference>
<dbReference type="Proteomes" id="UP001408356">
    <property type="component" value="Unassembled WGS sequence"/>
</dbReference>
<proteinExistence type="predicted"/>
<keyword evidence="3" id="KW-1185">Reference proteome</keyword>
<sequence>MTDRISKTITKIRVTKISPMDDCKKSKVIREKHFETNGQKSANLLHHMLISSKTKQSHFAISAAKHPPLGSSCICRASTFSTLTASAYGLQSSGAVQNRPALSAALNSSTPAATNRVPSSSGVASSYLRTSGTTYADTATDLIPSRSLE</sequence>
<organism evidence="2 3">
    <name type="scientific">Seiridium unicorne</name>
    <dbReference type="NCBI Taxonomy" id="138068"/>
    <lineage>
        <taxon>Eukaryota</taxon>
        <taxon>Fungi</taxon>
        <taxon>Dikarya</taxon>
        <taxon>Ascomycota</taxon>
        <taxon>Pezizomycotina</taxon>
        <taxon>Sordariomycetes</taxon>
        <taxon>Xylariomycetidae</taxon>
        <taxon>Amphisphaeriales</taxon>
        <taxon>Sporocadaceae</taxon>
        <taxon>Seiridium</taxon>
    </lineage>
</organism>
<name>A0ABR2V9G9_9PEZI</name>
<evidence type="ECO:0000256" key="1">
    <source>
        <dbReference type="SAM" id="MobiDB-lite"/>
    </source>
</evidence>
<evidence type="ECO:0000313" key="2">
    <source>
        <dbReference type="EMBL" id="KAK9423562.1"/>
    </source>
</evidence>
<protein>
    <submittedName>
        <fullName evidence="2">Uncharacterized protein</fullName>
    </submittedName>
</protein>
<dbReference type="EMBL" id="JARVKF010000068">
    <property type="protein sequence ID" value="KAK9423562.1"/>
    <property type="molecule type" value="Genomic_DNA"/>
</dbReference>
<feature type="region of interest" description="Disordered" evidence="1">
    <location>
        <begin position="107"/>
        <end position="126"/>
    </location>
</feature>
<accession>A0ABR2V9G9</accession>
<comment type="caution">
    <text evidence="2">The sequence shown here is derived from an EMBL/GenBank/DDBJ whole genome shotgun (WGS) entry which is preliminary data.</text>
</comment>